<evidence type="ECO:0000313" key="2">
    <source>
        <dbReference type="EMBL" id="TNN79101.1"/>
    </source>
</evidence>
<gene>
    <name evidence="2" type="ORF">EYF80_010780</name>
</gene>
<feature type="compositionally biased region" description="Low complexity" evidence="1">
    <location>
        <begin position="79"/>
        <end position="92"/>
    </location>
</feature>
<reference evidence="2 3" key="1">
    <citation type="submission" date="2019-03" db="EMBL/GenBank/DDBJ databases">
        <title>First draft genome of Liparis tanakae, snailfish: a comprehensive survey of snailfish specific genes.</title>
        <authorList>
            <person name="Kim W."/>
            <person name="Song I."/>
            <person name="Jeong J.-H."/>
            <person name="Kim D."/>
            <person name="Kim S."/>
            <person name="Ryu S."/>
            <person name="Song J.Y."/>
            <person name="Lee S.K."/>
        </authorList>
    </citation>
    <scope>NUCLEOTIDE SEQUENCE [LARGE SCALE GENOMIC DNA]</scope>
    <source>
        <tissue evidence="2">Muscle</tissue>
    </source>
</reference>
<organism evidence="2 3">
    <name type="scientific">Liparis tanakae</name>
    <name type="common">Tanaka's snailfish</name>
    <dbReference type="NCBI Taxonomy" id="230148"/>
    <lineage>
        <taxon>Eukaryota</taxon>
        <taxon>Metazoa</taxon>
        <taxon>Chordata</taxon>
        <taxon>Craniata</taxon>
        <taxon>Vertebrata</taxon>
        <taxon>Euteleostomi</taxon>
        <taxon>Actinopterygii</taxon>
        <taxon>Neopterygii</taxon>
        <taxon>Teleostei</taxon>
        <taxon>Neoteleostei</taxon>
        <taxon>Acanthomorphata</taxon>
        <taxon>Eupercaria</taxon>
        <taxon>Perciformes</taxon>
        <taxon>Cottioidei</taxon>
        <taxon>Cottales</taxon>
        <taxon>Liparidae</taxon>
        <taxon>Liparis</taxon>
    </lineage>
</organism>
<sequence>MFHKKPSPACSGRTRASAVGAAAQTATSQRGSSCGRGRGKGEEEEERRSGEDGDSGRDVEVAAAGLESVTRSDPDSSPRRSPACRRGSAAPARHNERHTEKPFTAP</sequence>
<evidence type="ECO:0000313" key="3">
    <source>
        <dbReference type="Proteomes" id="UP000314294"/>
    </source>
</evidence>
<dbReference type="Proteomes" id="UP000314294">
    <property type="component" value="Unassembled WGS sequence"/>
</dbReference>
<feature type="compositionally biased region" description="Low complexity" evidence="1">
    <location>
        <begin position="11"/>
        <end position="35"/>
    </location>
</feature>
<dbReference type="EMBL" id="SRLO01000068">
    <property type="protein sequence ID" value="TNN79101.1"/>
    <property type="molecule type" value="Genomic_DNA"/>
</dbReference>
<proteinExistence type="predicted"/>
<feature type="compositionally biased region" description="Basic and acidic residues" evidence="1">
    <location>
        <begin position="93"/>
        <end position="106"/>
    </location>
</feature>
<comment type="caution">
    <text evidence="2">The sequence shown here is derived from an EMBL/GenBank/DDBJ whole genome shotgun (WGS) entry which is preliminary data.</text>
</comment>
<feature type="region of interest" description="Disordered" evidence="1">
    <location>
        <begin position="1"/>
        <end position="106"/>
    </location>
</feature>
<feature type="compositionally biased region" description="Basic and acidic residues" evidence="1">
    <location>
        <begin position="46"/>
        <end position="60"/>
    </location>
</feature>
<name>A0A4Z2IMT6_9TELE</name>
<protein>
    <submittedName>
        <fullName evidence="2">Uncharacterized protein</fullName>
    </submittedName>
</protein>
<accession>A0A4Z2IMT6</accession>
<evidence type="ECO:0000256" key="1">
    <source>
        <dbReference type="SAM" id="MobiDB-lite"/>
    </source>
</evidence>
<keyword evidence="3" id="KW-1185">Reference proteome</keyword>
<dbReference type="AlphaFoldDB" id="A0A4Z2IMT6"/>